<dbReference type="EMBL" id="CABVPN010000020">
    <property type="protein sequence ID" value="VWB86284.1"/>
    <property type="molecule type" value="Genomic_DNA"/>
</dbReference>
<sequence length="53" mass="5816">MKQRAAPLSVLLRRVTMPSSLGSSLDRAYVPGAADLPSPSRQRMVHAGIRHEF</sequence>
<accession>A0A6P2MWK8</accession>
<keyword evidence="2" id="KW-1185">Reference proteome</keyword>
<protein>
    <submittedName>
        <fullName evidence="1">Porin</fullName>
    </submittedName>
</protein>
<evidence type="ECO:0000313" key="1">
    <source>
        <dbReference type="EMBL" id="VWB86284.1"/>
    </source>
</evidence>
<proteinExistence type="predicted"/>
<organism evidence="1 2">
    <name type="scientific">Burkholderia diffusa</name>
    <dbReference type="NCBI Taxonomy" id="488732"/>
    <lineage>
        <taxon>Bacteria</taxon>
        <taxon>Pseudomonadati</taxon>
        <taxon>Pseudomonadota</taxon>
        <taxon>Betaproteobacteria</taxon>
        <taxon>Burkholderiales</taxon>
        <taxon>Burkholderiaceae</taxon>
        <taxon>Burkholderia</taxon>
        <taxon>Burkholderia cepacia complex</taxon>
    </lineage>
</organism>
<gene>
    <name evidence="1" type="ORF">BDI24065_04143</name>
</gene>
<evidence type="ECO:0000313" key="2">
    <source>
        <dbReference type="Proteomes" id="UP000494125"/>
    </source>
</evidence>
<dbReference type="Proteomes" id="UP000494125">
    <property type="component" value="Unassembled WGS sequence"/>
</dbReference>
<name>A0A6P2MWK8_9BURK</name>
<reference evidence="1 2" key="1">
    <citation type="submission" date="2019-09" db="EMBL/GenBank/DDBJ databases">
        <authorList>
            <person name="Depoorter E."/>
        </authorList>
    </citation>
    <scope>NUCLEOTIDE SEQUENCE [LARGE SCALE GENOMIC DNA]</scope>
    <source>
        <strain evidence="1">LMG 24065</strain>
    </source>
</reference>
<dbReference type="AlphaFoldDB" id="A0A6P2MWK8"/>